<proteinExistence type="predicted"/>
<reference evidence="1" key="1">
    <citation type="submission" date="2025-08" db="UniProtKB">
        <authorList>
            <consortium name="Ensembl"/>
        </authorList>
    </citation>
    <scope>IDENTIFICATION</scope>
</reference>
<accession>A0A8C4QQ95</accession>
<dbReference type="AlphaFoldDB" id="A0A8C4QQ95"/>
<organism evidence="1 2">
    <name type="scientific">Eptatretus burgeri</name>
    <name type="common">Inshore hagfish</name>
    <dbReference type="NCBI Taxonomy" id="7764"/>
    <lineage>
        <taxon>Eukaryota</taxon>
        <taxon>Metazoa</taxon>
        <taxon>Chordata</taxon>
        <taxon>Craniata</taxon>
        <taxon>Vertebrata</taxon>
        <taxon>Cyclostomata</taxon>
        <taxon>Myxini</taxon>
        <taxon>Myxiniformes</taxon>
        <taxon>Myxinidae</taxon>
        <taxon>Eptatretinae</taxon>
        <taxon>Eptatretus</taxon>
    </lineage>
</organism>
<protein>
    <submittedName>
        <fullName evidence="1">Uncharacterized protein</fullName>
    </submittedName>
</protein>
<dbReference type="Proteomes" id="UP000694388">
    <property type="component" value="Unplaced"/>
</dbReference>
<reference evidence="1" key="2">
    <citation type="submission" date="2025-09" db="UniProtKB">
        <authorList>
            <consortium name="Ensembl"/>
        </authorList>
    </citation>
    <scope>IDENTIFICATION</scope>
</reference>
<evidence type="ECO:0000313" key="2">
    <source>
        <dbReference type="Proteomes" id="UP000694388"/>
    </source>
</evidence>
<dbReference type="Ensembl" id="ENSEBUT00000019513.1">
    <property type="protein sequence ID" value="ENSEBUP00000018937.1"/>
    <property type="gene ID" value="ENSEBUG00000011814.1"/>
</dbReference>
<name>A0A8C4QQ95_EPTBU</name>
<sequence>MESMPVVKDQDKVSQQISTPRAEIPSLHLETLKLMQCMEYLELLDHGTVIQNQDKMSQQISTPKAEVTHVQMESMPVVQDLDKVSQKISTPSPEVPSLHLETLKLMQCMEHLELLEHWMEKRRRLGPFYV</sequence>
<keyword evidence="2" id="KW-1185">Reference proteome</keyword>
<evidence type="ECO:0000313" key="1">
    <source>
        <dbReference type="Ensembl" id="ENSEBUP00000018937.1"/>
    </source>
</evidence>